<sequence>MISIFALAMRLPEALAYLSALRPATVSICASTFSVGHADTHEANGLVAIGDEEGRIRLLDSDPSGEDSFSNIHVSFAAHGNAVIDLAFSEDDSLLATASGDQTGKVIDVETQIPVSILDHHTASLKQVRFQPGKGQGHVIATSGRDGTVKIWDLRCKGGPAQEVMVERPTNLRYSLPRKVSQGCVVNNIYDAHARTSRQSRQMQGAAPPDVAARWEVPGRVGEVSVTAIQFLPAGKEHLILSACEADASIKLWDIRNFHTSRHKTSTPISITAPPKSHSLWRPFGISSMSLSTDSARLYALCKDNTVYAYSTAHLVLGYAPELSSRGDPPRRRNGTAQEGLGPLYGFRHENFHATSFYVKTAVRPAKDGRPELLAVGSSDGCAILFPTDERYMDEQMLPVNSTHASDRGFAATSNHSSFPPQTRQFANSQQQQPRAGNGTRRPGGLFRTSSTLSLHGRLVDTIPIVNHGTALVRGHEKKEVGAVCWTSQGNMVSVGDDYVVRCWREDRDRAIDLRTGGESEGRRWASGWAEVGDSWDEDEWSED</sequence>
<comment type="similarity">
    <text evidence="5">Belongs to the WD repeat cdt2 family.</text>
</comment>
<dbReference type="Gene3D" id="2.130.10.10">
    <property type="entry name" value="YVTN repeat-like/Quinoprotein amine dehydrogenase"/>
    <property type="match status" value="2"/>
</dbReference>
<evidence type="ECO:0000256" key="4">
    <source>
        <dbReference type="ARBA" id="ARBA00022786"/>
    </source>
</evidence>
<dbReference type="AlphaFoldDB" id="F0X980"/>
<dbReference type="STRING" id="655863.F0X980"/>
<dbReference type="GeneID" id="25977319"/>
<feature type="signal peptide" evidence="8">
    <location>
        <begin position="1"/>
        <end position="16"/>
    </location>
</feature>
<evidence type="ECO:0000313" key="10">
    <source>
        <dbReference type="Proteomes" id="UP000007796"/>
    </source>
</evidence>
<feature type="region of interest" description="Disordered" evidence="7">
    <location>
        <begin position="408"/>
        <end position="446"/>
    </location>
</feature>
<dbReference type="InterPro" id="IPR051865">
    <property type="entry name" value="WD-repeat_CDT2_adapter"/>
</dbReference>
<dbReference type="GO" id="GO:0005634">
    <property type="term" value="C:nucleus"/>
    <property type="evidence" value="ECO:0007669"/>
    <property type="project" value="TreeGrafter"/>
</dbReference>
<proteinExistence type="inferred from homology"/>
<evidence type="ECO:0000256" key="2">
    <source>
        <dbReference type="ARBA" id="ARBA00022574"/>
    </source>
</evidence>
<dbReference type="PANTHER" id="PTHR22852">
    <property type="entry name" value="LETHAL 2 DENTICLELESS PROTEIN RETINOIC ACID-REGULATED NUCLEAR MATRIX-ASSOCIATED PROTEIN"/>
    <property type="match status" value="1"/>
</dbReference>
<dbReference type="OrthoDB" id="2096344at2759"/>
<protein>
    <submittedName>
        <fullName evidence="9">WD repeat protein</fullName>
    </submittedName>
</protein>
<keyword evidence="3" id="KW-0677">Repeat</keyword>
<evidence type="ECO:0000256" key="1">
    <source>
        <dbReference type="ARBA" id="ARBA00004906"/>
    </source>
</evidence>
<dbReference type="InterPro" id="IPR015943">
    <property type="entry name" value="WD40/YVTN_repeat-like_dom_sf"/>
</dbReference>
<name>F0X980_GROCL</name>
<feature type="region of interest" description="Disordered" evidence="7">
    <location>
        <begin position="518"/>
        <end position="544"/>
    </location>
</feature>
<evidence type="ECO:0000256" key="8">
    <source>
        <dbReference type="SAM" id="SignalP"/>
    </source>
</evidence>
<evidence type="ECO:0000256" key="5">
    <source>
        <dbReference type="ARBA" id="ARBA00038344"/>
    </source>
</evidence>
<evidence type="ECO:0000256" key="3">
    <source>
        <dbReference type="ARBA" id="ARBA00022737"/>
    </source>
</evidence>
<evidence type="ECO:0000256" key="6">
    <source>
        <dbReference type="PROSITE-ProRule" id="PRU00221"/>
    </source>
</evidence>
<dbReference type="PROSITE" id="PS50082">
    <property type="entry name" value="WD_REPEATS_2"/>
    <property type="match status" value="2"/>
</dbReference>
<dbReference type="eggNOG" id="KOG0321">
    <property type="taxonomic scope" value="Eukaryota"/>
</dbReference>
<dbReference type="SUPFAM" id="SSF50978">
    <property type="entry name" value="WD40 repeat-like"/>
    <property type="match status" value="1"/>
</dbReference>
<comment type="pathway">
    <text evidence="1">Protein modification; protein ubiquitination.</text>
</comment>
<dbReference type="InterPro" id="IPR036322">
    <property type="entry name" value="WD40_repeat_dom_sf"/>
</dbReference>
<gene>
    <name evidence="9" type="ORF">CMQ_4140</name>
</gene>
<dbReference type="InParanoid" id="F0X980"/>
<dbReference type="GO" id="GO:0043161">
    <property type="term" value="P:proteasome-mediated ubiquitin-dependent protein catabolic process"/>
    <property type="evidence" value="ECO:0007669"/>
    <property type="project" value="TreeGrafter"/>
</dbReference>
<dbReference type="HOGENOM" id="CLU_624366_0_0_1"/>
<feature type="repeat" description="WD" evidence="6">
    <location>
        <begin position="118"/>
        <end position="155"/>
    </location>
</feature>
<accession>F0X980</accession>
<reference evidence="9 10" key="1">
    <citation type="journal article" date="2011" name="Proc. Natl. Acad. Sci. U.S.A.">
        <title>Genome and transcriptome analyses of the mountain pine beetle-fungal symbiont Grosmannia clavigera, a lodgepole pine pathogen.</title>
        <authorList>
            <person name="DiGuistini S."/>
            <person name="Wang Y."/>
            <person name="Liao N.Y."/>
            <person name="Taylor G."/>
            <person name="Tanguay P."/>
            <person name="Feau N."/>
            <person name="Henrissat B."/>
            <person name="Chan S.K."/>
            <person name="Hesse-Orce U."/>
            <person name="Alamouti S.M."/>
            <person name="Tsui C.K.M."/>
            <person name="Docking R.T."/>
            <person name="Levasseur A."/>
            <person name="Haridas S."/>
            <person name="Robertson G."/>
            <person name="Birol I."/>
            <person name="Holt R.A."/>
            <person name="Marra M.A."/>
            <person name="Hamelin R.C."/>
            <person name="Hirst M."/>
            <person name="Jones S.J.M."/>
            <person name="Bohlmann J."/>
            <person name="Breuil C."/>
        </authorList>
    </citation>
    <scope>NUCLEOTIDE SEQUENCE [LARGE SCALE GENOMIC DNA]</scope>
    <source>
        <strain evidence="10">kw1407 / UAMH 11150</strain>
    </source>
</reference>
<organism evidence="10">
    <name type="scientific">Grosmannia clavigera (strain kw1407 / UAMH 11150)</name>
    <name type="common">Blue stain fungus</name>
    <name type="synonym">Graphiocladiella clavigera</name>
    <dbReference type="NCBI Taxonomy" id="655863"/>
    <lineage>
        <taxon>Eukaryota</taxon>
        <taxon>Fungi</taxon>
        <taxon>Dikarya</taxon>
        <taxon>Ascomycota</taxon>
        <taxon>Pezizomycotina</taxon>
        <taxon>Sordariomycetes</taxon>
        <taxon>Sordariomycetidae</taxon>
        <taxon>Ophiostomatales</taxon>
        <taxon>Ophiostomataceae</taxon>
        <taxon>Leptographium</taxon>
    </lineage>
</organism>
<dbReference type="PROSITE" id="PS50294">
    <property type="entry name" value="WD_REPEATS_REGION"/>
    <property type="match status" value="1"/>
</dbReference>
<evidence type="ECO:0000256" key="7">
    <source>
        <dbReference type="SAM" id="MobiDB-lite"/>
    </source>
</evidence>
<dbReference type="RefSeq" id="XP_014175553.1">
    <property type="nucleotide sequence ID" value="XM_014320078.1"/>
</dbReference>
<keyword evidence="10" id="KW-1185">Reference proteome</keyword>
<dbReference type="PROSITE" id="PS00678">
    <property type="entry name" value="WD_REPEATS_1"/>
    <property type="match status" value="1"/>
</dbReference>
<dbReference type="EMBL" id="GL629735">
    <property type="protein sequence ID" value="EFX06071.1"/>
    <property type="molecule type" value="Genomic_DNA"/>
</dbReference>
<keyword evidence="2 6" id="KW-0853">WD repeat</keyword>
<keyword evidence="8" id="KW-0732">Signal</keyword>
<evidence type="ECO:0000313" key="9">
    <source>
        <dbReference type="EMBL" id="EFX06071.1"/>
    </source>
</evidence>
<feature type="compositionally biased region" description="Polar residues" evidence="7">
    <location>
        <begin position="412"/>
        <end position="435"/>
    </location>
</feature>
<keyword evidence="4" id="KW-0833">Ubl conjugation pathway</keyword>
<dbReference type="InterPro" id="IPR019775">
    <property type="entry name" value="WD40_repeat_CS"/>
</dbReference>
<feature type="repeat" description="WD" evidence="6">
    <location>
        <begin position="76"/>
        <end position="117"/>
    </location>
</feature>
<feature type="compositionally biased region" description="Acidic residues" evidence="7">
    <location>
        <begin position="534"/>
        <end position="544"/>
    </location>
</feature>
<feature type="chain" id="PRO_5003260295" evidence="8">
    <location>
        <begin position="17"/>
        <end position="544"/>
    </location>
</feature>
<dbReference type="SMART" id="SM00320">
    <property type="entry name" value="WD40"/>
    <property type="match status" value="5"/>
</dbReference>
<dbReference type="Pfam" id="PF00400">
    <property type="entry name" value="WD40"/>
    <property type="match status" value="3"/>
</dbReference>
<dbReference type="PANTHER" id="PTHR22852:SF0">
    <property type="entry name" value="DENTICLELESS PROTEIN HOMOLOG"/>
    <property type="match status" value="1"/>
</dbReference>
<dbReference type="InterPro" id="IPR001680">
    <property type="entry name" value="WD40_rpt"/>
</dbReference>
<dbReference type="GO" id="GO:0030674">
    <property type="term" value="F:protein-macromolecule adaptor activity"/>
    <property type="evidence" value="ECO:0007669"/>
    <property type="project" value="TreeGrafter"/>
</dbReference>
<dbReference type="Proteomes" id="UP000007796">
    <property type="component" value="Unassembled WGS sequence"/>
</dbReference>